<dbReference type="AlphaFoldDB" id="W6PQE7"/>
<evidence type="ECO:0000256" key="1">
    <source>
        <dbReference type="SAM" id="MobiDB-lite"/>
    </source>
</evidence>
<dbReference type="Proteomes" id="UP000009007">
    <property type="component" value="Chromosome I"/>
</dbReference>
<reference evidence="3" key="1">
    <citation type="journal article" date="2012" name="J. Bacteriol.">
        <title>Complete genome sequence of the hydrogenotrophic, methanogenic archaeon Methanoculleus bourgensis strain MS2T, isolated from a sewage sludge digester.</title>
        <authorList>
            <person name="Maus I."/>
            <person name="Wibberg D."/>
            <person name="Stantscheff R."/>
            <person name="Eikmeyer F.G."/>
            <person name="Seffner A."/>
            <person name="Boelter J."/>
            <person name="Szczepanowski R."/>
            <person name="Blom J."/>
            <person name="Jaenicke S."/>
            <person name="Konig H."/>
            <person name="Puhler A."/>
            <person name="Schluter A."/>
        </authorList>
    </citation>
    <scope>NUCLEOTIDE SEQUENCE [LARGE SCALE GENOMIC DNA]</scope>
    <source>
        <strain evidence="3">ATCC 43281 / DSM 3045 / OCM 15 / MS2</strain>
    </source>
</reference>
<keyword evidence="3" id="KW-1185">Reference proteome</keyword>
<protein>
    <submittedName>
        <fullName evidence="2">Uncharacterized protein</fullName>
    </submittedName>
</protein>
<evidence type="ECO:0000313" key="3">
    <source>
        <dbReference type="Proteomes" id="UP000009007"/>
    </source>
</evidence>
<name>W6PQE7_METBM</name>
<evidence type="ECO:0000313" key="2">
    <source>
        <dbReference type="EMBL" id="CDM26115.1"/>
    </source>
</evidence>
<feature type="region of interest" description="Disordered" evidence="1">
    <location>
        <begin position="148"/>
        <end position="188"/>
    </location>
</feature>
<dbReference type="EMBL" id="HE964772">
    <property type="protein sequence ID" value="CDM26115.1"/>
    <property type="molecule type" value="Genomic_DNA"/>
</dbReference>
<gene>
    <name evidence="2" type="ordered locus">BN140_3008</name>
</gene>
<proteinExistence type="predicted"/>
<dbReference type="PATRIC" id="fig|1201294.9.peg.234"/>
<dbReference type="KEGG" id="mbg:BN140_3008"/>
<organism evidence="2 3">
    <name type="scientific">Methanoculleus bourgensis (strain ATCC 43281 / DSM 3045 / OCM 15 / MS2)</name>
    <name type="common">Methanogenium bourgense</name>
    <dbReference type="NCBI Taxonomy" id="1201294"/>
    <lineage>
        <taxon>Archaea</taxon>
        <taxon>Methanobacteriati</taxon>
        <taxon>Methanobacteriota</taxon>
        <taxon>Stenosarchaea group</taxon>
        <taxon>Methanomicrobia</taxon>
        <taxon>Methanomicrobiales</taxon>
        <taxon>Methanomicrobiaceae</taxon>
        <taxon>Methanoculleus</taxon>
    </lineage>
</organism>
<feature type="region of interest" description="Disordered" evidence="1">
    <location>
        <begin position="86"/>
        <end position="123"/>
    </location>
</feature>
<accession>W6PQE7</accession>
<feature type="compositionally biased region" description="Basic and acidic residues" evidence="1">
    <location>
        <begin position="104"/>
        <end position="114"/>
    </location>
</feature>
<sequence>MDRGGHHPQLPHVKTGHYNLTQKHAGDPAFMYPDHAGSYCTSIELQHIYAGEGRLVSWRERCISSQRSPAPAELLIRIQGILPLAGSPRSGRKRALQCPPPKKPLREDGRDQHPRIGRQTTGINRSRILQQIPPDETDLRITGNINTCPGSGIRQAAPPSTRAGALPDTPETTSILQPAALQGGDPFR</sequence>
<dbReference type="HOGENOM" id="CLU_1438110_0_0_2"/>